<protein>
    <submittedName>
        <fullName evidence="1">Component of the exocyst complex</fullName>
    </submittedName>
</protein>
<comment type="caution">
    <text evidence="1">The sequence shown here is derived from an EMBL/GenBank/DDBJ whole genome shotgun (WGS) entry which is preliminary data.</text>
</comment>
<dbReference type="Proteomes" id="UP000485058">
    <property type="component" value="Unassembled WGS sequence"/>
</dbReference>
<feature type="non-terminal residue" evidence="1">
    <location>
        <position position="1"/>
    </location>
</feature>
<organism evidence="1 2">
    <name type="scientific">Haematococcus lacustris</name>
    <name type="common">Green alga</name>
    <name type="synonym">Haematococcus pluvialis</name>
    <dbReference type="NCBI Taxonomy" id="44745"/>
    <lineage>
        <taxon>Eukaryota</taxon>
        <taxon>Viridiplantae</taxon>
        <taxon>Chlorophyta</taxon>
        <taxon>core chlorophytes</taxon>
        <taxon>Chlorophyceae</taxon>
        <taxon>CS clade</taxon>
        <taxon>Chlamydomonadales</taxon>
        <taxon>Haematococcaceae</taxon>
        <taxon>Haematococcus</taxon>
    </lineage>
</organism>
<evidence type="ECO:0000313" key="1">
    <source>
        <dbReference type="EMBL" id="GFH17880.1"/>
    </source>
</evidence>
<feature type="non-terminal residue" evidence="1">
    <location>
        <position position="155"/>
    </location>
</feature>
<dbReference type="AlphaFoldDB" id="A0A699Z8W6"/>
<accession>A0A699Z8W6</accession>
<keyword evidence="2" id="KW-1185">Reference proteome</keyword>
<evidence type="ECO:0000313" key="2">
    <source>
        <dbReference type="Proteomes" id="UP000485058"/>
    </source>
</evidence>
<name>A0A699Z8W6_HAELA</name>
<gene>
    <name evidence="1" type="ORF">HaLaN_14601</name>
</gene>
<reference evidence="1 2" key="1">
    <citation type="submission" date="2020-02" db="EMBL/GenBank/DDBJ databases">
        <title>Draft genome sequence of Haematococcus lacustris strain NIES-144.</title>
        <authorList>
            <person name="Morimoto D."/>
            <person name="Nakagawa S."/>
            <person name="Yoshida T."/>
            <person name="Sawayama S."/>
        </authorList>
    </citation>
    <scope>NUCLEOTIDE SEQUENCE [LARGE SCALE GENOMIC DNA]</scope>
    <source>
        <strain evidence="1 2">NIES-144</strain>
    </source>
</reference>
<proteinExistence type="predicted"/>
<dbReference type="EMBL" id="BLLF01001217">
    <property type="protein sequence ID" value="GFH17880.1"/>
    <property type="molecule type" value="Genomic_DNA"/>
</dbReference>
<sequence>MQAQLLSYGPPSCLQQVMLDLVGRCMAALAHRIGEEQSDGHEPPVLLQLFVDLMFFASAFKRLSAAQLAWAEYVADLDACLLAHLPGMWAIATSGKLDQAAADLPPALASTLSSAPQLAQCLVRRLAAAHSSRLATAWQALAQAGPLNPALELAT</sequence>